<evidence type="ECO:0000259" key="2">
    <source>
        <dbReference type="Pfam" id="PF26355"/>
    </source>
</evidence>
<dbReference type="InterPro" id="IPR027417">
    <property type="entry name" value="P-loop_NTPase"/>
</dbReference>
<evidence type="ECO:0000313" key="3">
    <source>
        <dbReference type="EMBL" id="RCJ18625.1"/>
    </source>
</evidence>
<dbReference type="Pfam" id="PF26355">
    <property type="entry name" value="HTH_VMAP-M9"/>
    <property type="match status" value="1"/>
</dbReference>
<keyword evidence="4" id="KW-1185">Reference proteome</keyword>
<dbReference type="Gene3D" id="3.40.50.300">
    <property type="entry name" value="P-loop containing nucleotide triphosphate hydrolases"/>
    <property type="match status" value="1"/>
</dbReference>
<comment type="caution">
    <text evidence="3">The sequence shown here is derived from an EMBL/GenBank/DDBJ whole genome shotgun (WGS) entry which is preliminary data.</text>
</comment>
<accession>A0A367Q3L9</accession>
<feature type="domain" description="vWA-MoxR associated protein N-terminal HTH" evidence="2">
    <location>
        <begin position="11"/>
        <end position="94"/>
    </location>
</feature>
<dbReference type="EMBL" id="LXQD01000346">
    <property type="protein sequence ID" value="RCJ18625.1"/>
    <property type="molecule type" value="Genomic_DNA"/>
</dbReference>
<dbReference type="SUPFAM" id="SSF52540">
    <property type="entry name" value="P-loop containing nucleoside triphosphate hydrolases"/>
    <property type="match status" value="1"/>
</dbReference>
<evidence type="ECO:0000259" key="1">
    <source>
        <dbReference type="Pfam" id="PF05729"/>
    </source>
</evidence>
<sequence length="478" mass="54639">MYSNKNTVTLDLEKVLKILKQQVLHYTGKYLSKAEIAVIVGSWEGKDYSEIADDSGYTAQYLRKEVAPQLWITLSEIIGDGVQVKKLNLKNVLLQVLKSDCLKEPKVSYLDTDCLVGKTKKYGEMPKIAFFYGREKDITYLKNQVNIFKRRCIAVTGVGGIGKTCFVAKLVEEILFERTDFYDYVIWKPVNAFSSIDKLVTDLISIFEINTNDNSFRAKLSLLSKQLSLHRCLLVIDGLESLVQVDNYEKKIEYENFFIELTQTEHSSCIIVTSQLPLEEIACLTRGFSYVPLRLEGIDEKSAMQMLYDKGLSGEECKDLIEIYRANPSELESVIDKIHKFFGGSLKRFFEYRSTVIGPRIQAMLNQQFGQAGLLSNLQRQIMIYLAEEISKNSVPIQFSKIVEDLEKRLNLKLSLSEVIMDLEILEQRSLVEANRKFCKQEVSYSLEPVVKKYILADPRGFVRKVPSAITNSNCTQE</sequence>
<evidence type="ECO:0000313" key="4">
    <source>
        <dbReference type="Proteomes" id="UP000252107"/>
    </source>
</evidence>
<reference evidence="3" key="1">
    <citation type="submission" date="2016-04" db="EMBL/GenBank/DDBJ databases">
        <authorList>
            <person name="Tabuchi Yagui T.R."/>
        </authorList>
    </citation>
    <scope>NUCLEOTIDE SEQUENCE [LARGE SCALE GENOMIC DNA]</scope>
    <source>
        <strain evidence="3">NIES-26</strain>
    </source>
</reference>
<proteinExistence type="predicted"/>
<dbReference type="Proteomes" id="UP000252107">
    <property type="component" value="Unassembled WGS sequence"/>
</dbReference>
<organism evidence="3 4">
    <name type="scientific">Nostoc minutum NIES-26</name>
    <dbReference type="NCBI Taxonomy" id="1844469"/>
    <lineage>
        <taxon>Bacteria</taxon>
        <taxon>Bacillati</taxon>
        <taxon>Cyanobacteriota</taxon>
        <taxon>Cyanophyceae</taxon>
        <taxon>Nostocales</taxon>
        <taxon>Nostocaceae</taxon>
        <taxon>Nostoc</taxon>
    </lineage>
</organism>
<name>A0A367Q3L9_9NOSO</name>
<protein>
    <submittedName>
        <fullName evidence="3">Uncharacterized protein</fullName>
    </submittedName>
</protein>
<dbReference type="InterPro" id="IPR058651">
    <property type="entry name" value="HTH_VMAP-M9"/>
</dbReference>
<dbReference type="Pfam" id="PF05729">
    <property type="entry name" value="NACHT"/>
    <property type="match status" value="1"/>
</dbReference>
<gene>
    <name evidence="3" type="ORF">A6770_32770</name>
</gene>
<feature type="domain" description="NACHT" evidence="1">
    <location>
        <begin position="151"/>
        <end position="306"/>
    </location>
</feature>
<dbReference type="InterPro" id="IPR007111">
    <property type="entry name" value="NACHT_NTPase"/>
</dbReference>
<dbReference type="AlphaFoldDB" id="A0A367Q3L9"/>